<organism evidence="6 7">
    <name type="scientific">Pseudozyma flocculosa PF-1</name>
    <dbReference type="NCBI Taxonomy" id="1277687"/>
    <lineage>
        <taxon>Eukaryota</taxon>
        <taxon>Fungi</taxon>
        <taxon>Dikarya</taxon>
        <taxon>Basidiomycota</taxon>
        <taxon>Ustilaginomycotina</taxon>
        <taxon>Ustilaginomycetes</taxon>
        <taxon>Ustilaginales</taxon>
        <taxon>Ustilaginaceae</taxon>
        <taxon>Pseudozyma</taxon>
    </lineage>
</organism>
<dbReference type="RefSeq" id="XP_007880141.1">
    <property type="nucleotide sequence ID" value="XM_007881950.1"/>
</dbReference>
<feature type="compositionally biased region" description="Low complexity" evidence="4">
    <location>
        <begin position="334"/>
        <end position="346"/>
    </location>
</feature>
<sequence>MSDPIPAEPQPAPSVAAAASASSRYELLYTLRGHQKSISSLAFSPDGLVLASASSDALVKLWSVATGAPLATLSAPAQGINDLSWSSDSTYLAAASDDRSVTVWNVASAKVARTLRGHTSYVFCLAYNHQSTLIASGGFDETVRLWDVGRGTCHRTIAAHSEAVSGVAFNHEGTLIVSCSYDGSLRLWDVPTGQCLKTLEHKDKAAIASVRFSPNSMLLLAASLDSTVRLWDIPNSKIVKTYNGHRNLKYATKAAFTRPTRKSSGDGAQQTTQNADAAGQAAAIPQIHIVCGSEDHKVYLWDLQTKTLVQTLDGHRDSVIDVDVRLPRRRSRSPRPSCSPRLVSPCPASPGQSRLYISMLFPARYTPRDPSSPLPRSNTTAP</sequence>
<dbReference type="eggNOG" id="KOG0266">
    <property type="taxonomic scope" value="Eukaryota"/>
</dbReference>
<dbReference type="PANTHER" id="PTHR14604">
    <property type="entry name" value="WD40 REPEAT PF20"/>
    <property type="match status" value="1"/>
</dbReference>
<dbReference type="InterPro" id="IPR059122">
    <property type="entry name" value="Beta-prop_WDR5-like"/>
</dbReference>
<keyword evidence="1 3" id="KW-0853">WD repeat</keyword>
<dbReference type="PROSITE" id="PS50082">
    <property type="entry name" value="WD_REPEATS_2"/>
    <property type="match status" value="6"/>
</dbReference>
<feature type="compositionally biased region" description="Low complexity" evidence="4">
    <location>
        <begin position="266"/>
        <end position="277"/>
    </location>
</feature>
<dbReference type="AlphaFoldDB" id="A0A061H662"/>
<dbReference type="EMBL" id="KE361636">
    <property type="protein sequence ID" value="EPQ28098.1"/>
    <property type="molecule type" value="Genomic_DNA"/>
</dbReference>
<dbReference type="CDD" id="cd00200">
    <property type="entry name" value="WD40"/>
    <property type="match status" value="1"/>
</dbReference>
<feature type="region of interest" description="Disordered" evidence="4">
    <location>
        <begin position="326"/>
        <end position="351"/>
    </location>
</feature>
<dbReference type="GeneID" id="19318529"/>
<name>A0A061H662_9BASI</name>
<dbReference type="SMART" id="SM00320">
    <property type="entry name" value="WD40"/>
    <property type="match status" value="6"/>
</dbReference>
<dbReference type="OrthoDB" id="674604at2759"/>
<evidence type="ECO:0000313" key="6">
    <source>
        <dbReference type="EMBL" id="EPQ28098.1"/>
    </source>
</evidence>
<feature type="repeat" description="WD" evidence="3">
    <location>
        <begin position="157"/>
        <end position="198"/>
    </location>
</feature>
<evidence type="ECO:0000313" key="7">
    <source>
        <dbReference type="Proteomes" id="UP000053664"/>
    </source>
</evidence>
<dbReference type="PANTHER" id="PTHR14604:SF4">
    <property type="entry name" value="F-BOX DOMAIN-CONTAINING PROTEIN"/>
    <property type="match status" value="1"/>
</dbReference>
<evidence type="ECO:0000256" key="3">
    <source>
        <dbReference type="PROSITE-ProRule" id="PRU00221"/>
    </source>
</evidence>
<feature type="domain" description="WDR5-like beta-propeller" evidence="5">
    <location>
        <begin position="30"/>
        <end position="325"/>
    </location>
</feature>
<evidence type="ECO:0000256" key="2">
    <source>
        <dbReference type="ARBA" id="ARBA00022737"/>
    </source>
</evidence>
<dbReference type="InterPro" id="IPR019775">
    <property type="entry name" value="WD40_repeat_CS"/>
</dbReference>
<proteinExistence type="predicted"/>
<dbReference type="InterPro" id="IPR020472">
    <property type="entry name" value="WD40_PAC1"/>
</dbReference>
<dbReference type="Proteomes" id="UP000053664">
    <property type="component" value="Unassembled WGS sequence"/>
</dbReference>
<feature type="repeat" description="WD" evidence="3">
    <location>
        <begin position="31"/>
        <end position="72"/>
    </location>
</feature>
<feature type="repeat" description="WD" evidence="3">
    <location>
        <begin position="289"/>
        <end position="311"/>
    </location>
</feature>
<dbReference type="InterPro" id="IPR001680">
    <property type="entry name" value="WD40_rpt"/>
</dbReference>
<dbReference type="PROSITE" id="PS50294">
    <property type="entry name" value="WD_REPEATS_REGION"/>
    <property type="match status" value="5"/>
</dbReference>
<gene>
    <name evidence="6" type="ORF">PFL1_04425</name>
</gene>
<dbReference type="GO" id="GO:0035097">
    <property type="term" value="C:histone methyltransferase complex"/>
    <property type="evidence" value="ECO:0007669"/>
    <property type="project" value="UniProtKB-ARBA"/>
</dbReference>
<dbReference type="SUPFAM" id="SSF50978">
    <property type="entry name" value="WD40 repeat-like"/>
    <property type="match status" value="1"/>
</dbReference>
<dbReference type="Gene3D" id="2.130.10.10">
    <property type="entry name" value="YVTN repeat-like/Quinoprotein amine dehydrogenase"/>
    <property type="match status" value="1"/>
</dbReference>
<feature type="repeat" description="WD" evidence="3">
    <location>
        <begin position="115"/>
        <end position="156"/>
    </location>
</feature>
<evidence type="ECO:0000256" key="1">
    <source>
        <dbReference type="ARBA" id="ARBA00022574"/>
    </source>
</evidence>
<accession>A0A061H662</accession>
<dbReference type="HOGENOM" id="CLU_000288_57_1_1"/>
<dbReference type="PROSITE" id="PS00678">
    <property type="entry name" value="WD_REPEATS_1"/>
    <property type="match status" value="4"/>
</dbReference>
<dbReference type="PRINTS" id="PR00320">
    <property type="entry name" value="GPROTEINBRPT"/>
</dbReference>
<reference evidence="6 7" key="1">
    <citation type="journal article" date="2013" name="Plant Cell">
        <title>The transition from a phytopathogenic smut ancestor to an anamorphic biocontrol agent deciphered by comparative whole-genome analysis.</title>
        <authorList>
            <person name="Lefebvre F."/>
            <person name="Joly D.L."/>
            <person name="Labbe C."/>
            <person name="Teichmann B."/>
            <person name="Linning R."/>
            <person name="Belzile F."/>
            <person name="Bakkeren G."/>
            <person name="Belanger R.R."/>
        </authorList>
    </citation>
    <scope>NUCLEOTIDE SEQUENCE [LARGE SCALE GENOMIC DNA]</scope>
    <source>
        <strain evidence="6 7">PF-1</strain>
    </source>
</reference>
<feature type="region of interest" description="Disordered" evidence="4">
    <location>
        <begin position="256"/>
        <end position="277"/>
    </location>
</feature>
<keyword evidence="2" id="KW-0677">Repeat</keyword>
<feature type="repeat" description="WD" evidence="3">
    <location>
        <begin position="73"/>
        <end position="114"/>
    </location>
</feature>
<protein>
    <recommendedName>
        <fullName evidence="5">WDR5-like beta-propeller domain-containing protein</fullName>
    </recommendedName>
</protein>
<evidence type="ECO:0000256" key="4">
    <source>
        <dbReference type="SAM" id="MobiDB-lite"/>
    </source>
</evidence>
<dbReference type="Pfam" id="PF25175">
    <property type="entry name" value="Beta-prop_WDR5"/>
    <property type="match status" value="1"/>
</dbReference>
<dbReference type="FunFam" id="2.130.10.10:FF:000228">
    <property type="entry name" value="COMPASS-like H3K4 histone methylase component WDR5A"/>
    <property type="match status" value="1"/>
</dbReference>
<dbReference type="InterPro" id="IPR036322">
    <property type="entry name" value="WD40_repeat_dom_sf"/>
</dbReference>
<feature type="repeat" description="WD" evidence="3">
    <location>
        <begin position="200"/>
        <end position="241"/>
    </location>
</feature>
<dbReference type="InterPro" id="IPR015943">
    <property type="entry name" value="WD40/YVTN_repeat-like_dom_sf"/>
</dbReference>
<evidence type="ECO:0000259" key="5">
    <source>
        <dbReference type="Pfam" id="PF25175"/>
    </source>
</evidence>
<dbReference type="InterPro" id="IPR050995">
    <property type="entry name" value="WD-F-box_domain-protein"/>
</dbReference>
<dbReference type="KEGG" id="pfp:PFL1_04425"/>